<dbReference type="PROSITE" id="PS51318">
    <property type="entry name" value="TAT"/>
    <property type="match status" value="1"/>
</dbReference>
<dbReference type="NCBIfam" id="TIGR02601">
    <property type="entry name" value="autotrns_rpt"/>
    <property type="match status" value="1"/>
</dbReference>
<dbReference type="SUPFAM" id="SSF48317">
    <property type="entry name" value="Acid phosphatase/Vanadium-dependent haloperoxidase"/>
    <property type="match status" value="1"/>
</dbReference>
<sequence length="647" mass="67068">MQVKDGASSDGQVVQGVNRRNFLKVGAAGSALLLAPATLFRPARALAAPGEATRVASDSPLLPFVDHYDTNTTANLSAETNAAVVILSGMQGLWATGSSWDTGVAVDPLLRQNITHVVQVTRARTAAEAKQSFIFDRQHQSYSVTGGLGPLTELYRTGAKAVTSITSAPDGTPPTKIDDAVPAGAPAGSSTGAGSPSSELGRVVDLVNTLRGSNTSSNPTKYTFQYPRPWRLTSASTVVPTGATDELGYPVYRTDVVVAPQLLRQRSTTPAEDGGYPSGHTNATWLASLALAYAVPERYQEMVAWASRLSDYRIVTGMHSPVDVIGGRILGTALAAAKLYEAGNAQVKAEARAQALAYFTARTGTTPDTLAAFAQAGVDRETTRRQHLQRLTYGLPTRGSTSVPMVVPKGAEALLETRLPYLSAEQRREVLRTTALPSGHPLLDGPEYWGRLDLFTAADGYGSLDGEVRVALDAAAGGFAARDTWRNDVTGAGRLVKAGSGTLELAGTNAFTGGIRVVDGALVARSNGALGNGPVSVDGGALRLAAGATVVAARGDVAVTGGALQLTLGSGAQPPLSVIGTATLGAGSRLELTVTDARRWAHGGEVPVLLARSVRGAFGSALDTTGSCRVEVVHRAGGVFVRLTPAR</sequence>
<accession>A0A562ILV5</accession>
<dbReference type="Pfam" id="PF01569">
    <property type="entry name" value="PAP2"/>
    <property type="match status" value="1"/>
</dbReference>
<dbReference type="SMART" id="SM00014">
    <property type="entry name" value="acidPPc"/>
    <property type="match status" value="1"/>
</dbReference>
<keyword evidence="5" id="KW-1185">Reference proteome</keyword>
<dbReference type="PANTHER" id="PTHR14969">
    <property type="entry name" value="SPHINGOSINE-1-PHOSPHATE PHOSPHOHYDROLASE"/>
    <property type="match status" value="1"/>
</dbReference>
<dbReference type="RefSeq" id="WP_208103939.1">
    <property type="nucleotide sequence ID" value="NZ_JABGDC010000013.1"/>
</dbReference>
<evidence type="ECO:0000259" key="3">
    <source>
        <dbReference type="SMART" id="SM00014"/>
    </source>
</evidence>
<gene>
    <name evidence="4" type="ORF">JD78_00203</name>
</gene>
<dbReference type="Pfam" id="PF12951">
    <property type="entry name" value="PATR"/>
    <property type="match status" value="1"/>
</dbReference>
<dbReference type="PANTHER" id="PTHR14969:SF60">
    <property type="entry name" value="NON-SPECIFIC ACID PHOSPHATASE"/>
    <property type="match status" value="1"/>
</dbReference>
<keyword evidence="1" id="KW-0732">Signal</keyword>
<feature type="domain" description="Phosphatidic acid phosphatase type 2/haloperoxidase" evidence="3">
    <location>
        <begin position="203"/>
        <end position="339"/>
    </location>
</feature>
<feature type="region of interest" description="Disordered" evidence="2">
    <location>
        <begin position="165"/>
        <end position="200"/>
    </location>
</feature>
<protein>
    <submittedName>
        <fullName evidence="4">Autotransporter-associated beta strand protein</fullName>
    </submittedName>
</protein>
<evidence type="ECO:0000313" key="5">
    <source>
        <dbReference type="Proteomes" id="UP000321490"/>
    </source>
</evidence>
<evidence type="ECO:0000256" key="2">
    <source>
        <dbReference type="SAM" id="MobiDB-lite"/>
    </source>
</evidence>
<organism evidence="4 5">
    <name type="scientific">Modestobacter roseus</name>
    <dbReference type="NCBI Taxonomy" id="1181884"/>
    <lineage>
        <taxon>Bacteria</taxon>
        <taxon>Bacillati</taxon>
        <taxon>Actinomycetota</taxon>
        <taxon>Actinomycetes</taxon>
        <taxon>Geodermatophilales</taxon>
        <taxon>Geodermatophilaceae</taxon>
        <taxon>Modestobacter</taxon>
    </lineage>
</organism>
<dbReference type="InterPro" id="IPR036938">
    <property type="entry name" value="PAP2/HPO_sf"/>
</dbReference>
<dbReference type="AlphaFoldDB" id="A0A562ILV5"/>
<dbReference type="EMBL" id="VLKF01000001">
    <property type="protein sequence ID" value="TWH71705.1"/>
    <property type="molecule type" value="Genomic_DNA"/>
</dbReference>
<proteinExistence type="predicted"/>
<reference evidence="4 5" key="1">
    <citation type="submission" date="2019-07" db="EMBL/GenBank/DDBJ databases">
        <title>R&amp;d 2014.</title>
        <authorList>
            <person name="Klenk H.-P."/>
        </authorList>
    </citation>
    <scope>NUCLEOTIDE SEQUENCE [LARGE SCALE GENOMIC DNA]</scope>
    <source>
        <strain evidence="4 5">DSM 45764</strain>
    </source>
</reference>
<evidence type="ECO:0000256" key="1">
    <source>
        <dbReference type="ARBA" id="ARBA00022729"/>
    </source>
</evidence>
<feature type="compositionally biased region" description="Low complexity" evidence="2">
    <location>
        <begin position="182"/>
        <end position="198"/>
    </location>
</feature>
<dbReference type="Gene3D" id="1.20.144.10">
    <property type="entry name" value="Phosphatidic acid phosphatase type 2/haloperoxidase"/>
    <property type="match status" value="1"/>
</dbReference>
<dbReference type="InterPro" id="IPR006311">
    <property type="entry name" value="TAT_signal"/>
</dbReference>
<dbReference type="Proteomes" id="UP000321490">
    <property type="component" value="Unassembled WGS sequence"/>
</dbReference>
<name>A0A562ILV5_9ACTN</name>
<comment type="caution">
    <text evidence="4">The sequence shown here is derived from an EMBL/GenBank/DDBJ whole genome shotgun (WGS) entry which is preliminary data.</text>
</comment>
<dbReference type="InterPro" id="IPR000326">
    <property type="entry name" value="PAP2/HPO"/>
</dbReference>
<dbReference type="InterPro" id="IPR013425">
    <property type="entry name" value="Autotrns_rpt"/>
</dbReference>
<evidence type="ECO:0000313" key="4">
    <source>
        <dbReference type="EMBL" id="TWH71705.1"/>
    </source>
</evidence>